<evidence type="ECO:0000256" key="2">
    <source>
        <dbReference type="SAM" id="SignalP"/>
    </source>
</evidence>
<sequence length="203" mass="20312">MKHAAVMAGLALSLMSGTAKAAYIVNIDQVGTNVVATGSGSLDLSTFSFIDNGGSGPTVNASIGSLELGTYTDPKMRYAGSINGPGSFGTGSDFYPDITSGSLVGINAQINTLVVPNGYVSGDPLGTSVDIFSNNTFATLGLSQGTYTYLFAGSGESTDTFTINIGSVSVVPLPASAPMFGAALLALGAIGYGVKRKKAAATA</sequence>
<accession>A0AA41ZAB4</accession>
<keyword evidence="4" id="KW-1185">Reference proteome</keyword>
<gene>
    <name evidence="3" type="ORF">M8523_35650</name>
</gene>
<dbReference type="RefSeq" id="WP_282589550.1">
    <property type="nucleotide sequence ID" value="NZ_JAMOIM010000107.1"/>
</dbReference>
<feature type="chain" id="PRO_5041212986" description="VPLPA-CTERM sorting domain-containing protein" evidence="2">
    <location>
        <begin position="22"/>
        <end position="203"/>
    </location>
</feature>
<feature type="transmembrane region" description="Helical" evidence="1">
    <location>
        <begin position="175"/>
        <end position="194"/>
    </location>
</feature>
<dbReference type="AlphaFoldDB" id="A0AA41ZAB4"/>
<protein>
    <recommendedName>
        <fullName evidence="5">VPLPA-CTERM sorting domain-containing protein</fullName>
    </recommendedName>
</protein>
<dbReference type="EMBL" id="JAMOIM010000107">
    <property type="protein sequence ID" value="MCW6513180.1"/>
    <property type="molecule type" value="Genomic_DNA"/>
</dbReference>
<evidence type="ECO:0000313" key="3">
    <source>
        <dbReference type="EMBL" id="MCW6513180.1"/>
    </source>
</evidence>
<evidence type="ECO:0008006" key="5">
    <source>
        <dbReference type="Google" id="ProtNLM"/>
    </source>
</evidence>
<proteinExistence type="predicted"/>
<reference evidence="3" key="1">
    <citation type="submission" date="2022-05" db="EMBL/GenBank/DDBJ databases">
        <authorList>
            <person name="Pankratov T."/>
        </authorList>
    </citation>
    <scope>NUCLEOTIDE SEQUENCE</scope>
    <source>
        <strain evidence="3">BP6-180914</strain>
    </source>
</reference>
<evidence type="ECO:0000313" key="4">
    <source>
        <dbReference type="Proteomes" id="UP001165667"/>
    </source>
</evidence>
<organism evidence="3 4">
    <name type="scientific">Lichenifustis flavocetrariae</name>
    <dbReference type="NCBI Taxonomy" id="2949735"/>
    <lineage>
        <taxon>Bacteria</taxon>
        <taxon>Pseudomonadati</taxon>
        <taxon>Pseudomonadota</taxon>
        <taxon>Alphaproteobacteria</taxon>
        <taxon>Hyphomicrobiales</taxon>
        <taxon>Lichenihabitantaceae</taxon>
        <taxon>Lichenifustis</taxon>
    </lineage>
</organism>
<name>A0AA41ZAB4_9HYPH</name>
<keyword evidence="1" id="KW-1133">Transmembrane helix</keyword>
<keyword evidence="2" id="KW-0732">Signal</keyword>
<feature type="signal peptide" evidence="2">
    <location>
        <begin position="1"/>
        <end position="21"/>
    </location>
</feature>
<evidence type="ECO:0000256" key="1">
    <source>
        <dbReference type="SAM" id="Phobius"/>
    </source>
</evidence>
<dbReference type="Proteomes" id="UP001165667">
    <property type="component" value="Unassembled WGS sequence"/>
</dbReference>
<comment type="caution">
    <text evidence="3">The sequence shown here is derived from an EMBL/GenBank/DDBJ whole genome shotgun (WGS) entry which is preliminary data.</text>
</comment>
<keyword evidence="1" id="KW-0812">Transmembrane</keyword>
<keyword evidence="1" id="KW-0472">Membrane</keyword>